<evidence type="ECO:0000256" key="1">
    <source>
        <dbReference type="SAM" id="MobiDB-lite"/>
    </source>
</evidence>
<dbReference type="GO" id="GO:0017056">
    <property type="term" value="F:structural constituent of nuclear pore"/>
    <property type="evidence" value="ECO:0007669"/>
    <property type="project" value="InterPro"/>
</dbReference>
<evidence type="ECO:0000259" key="3">
    <source>
        <dbReference type="Pfam" id="PF18962"/>
    </source>
</evidence>
<dbReference type="NCBIfam" id="TIGR04183">
    <property type="entry name" value="Por_Secre_tail"/>
    <property type="match status" value="1"/>
</dbReference>
<sequence length="1786" mass="181478">MHACLKAKLFALSLLLLASPSYATIRYVNDAQPNNNGDGLSWATAFKDLNLAISVAQAGDEIWVAQGTYKPTTNPAQTAASFSMKEGVAIYGGFTSGQANRNDRNPDPTTNNTTLSGDINNDGLPTGNSRNVVYNAFTLTKAAILDGFTITHGNSNAAYGGGMYNENSSPKIANCRFIGNSAQTGGGMYNISTTGNACSPTLVNCTFQNNSASFGGGMYNNARTGTSSPTLTNCAFITNTSASGGGAMYNDASSNMGGNSSPVLTNCRFSGNATTSTNTFGGAVYNIVNAANGTSDPVFINCSFQGNTSTGFGAAVFNFGGQSGVSSPTFTNCSFQGNSSSSNNGTLVNYSIAGSRSVPLINCVFFDNGGSNTIRNLVGGTATASYSLFESSVTGYLDGGSNQTTSVNPFVSTTGTELRTGSPAIDAGNNAANSTCTDLAGNVRKLNTIDLGAYEFGAALPYSATLGGTATISAGGAANLSVALGGGAAPYTVTYVPNGGSNTPVSGYTSGATIPVGPNATTTYRLVSVTDASGCAATLTGTPPGGSATITIQTGPQTRYVNASRPDDSGDGLSWATAHKYLQTALAAAQSGDQIWVAQGIYKPTTSTTDRGASFVMKENVKIYGGFTSGQTNLSDRNTNPATNGTVLSGDINNDNLPAGNSLHVVFNNDNGLTSAALLDGFTIRQGNADGTLVNGAGGGIFNSNSSPQIINCAFRENAASIGGAIYNWDGSTPQIINCTFRQNAATFRGGAIANNNSAPQINGCDFQENVTTYDGGAVYNTNSIFSIVNCSFLLNDADVGGGVYNGDNSNVELINCLFLNNTAAFGGALGNDLSTPRYVNCTFQGNSATINSATIRNNQTTINSEFVNCILWNSGPGNDSFIFRYSTFSYCVLDASAFQTFGDGGNNILVTESPFVSANSTELRACSPAIDAGKDAANNTTTDLAGNARKIRTIDIGAYEYQGTLPVITATLGGGGSICGVGSASLSVNITGGTGPYTLVYATNGDAQTTLTDYVSNSAIQVSPIQTTTYSLVSISDANGCTASTLSSSVNVTVTPGPTATVSGGGTACTGATAPSVIITLTGGAPYSITYSDGANSTTVNNITNNFYYITSPAAGTYTVTAVSNANCSGMASGSANVTITPRPDAPTISANPGNTTTNQPIIITASGCEGGTISWMASGGTGVADGNQYTISQPGSYTIGAKCTINGCISNFSNTLNPVISPCPTISATFNGTTAICNGANTGLNVSLTGGTAPYTVVYTDGSSNQTLSSYVSGTSFTVSPATTTNYTLVSVTDANGCTATLNTESRSTTVTVNPVPNAPTLSADPGTTTTNSPIIVWAAGCSGTISWNTSGGVDNGNSTYTFTNAGSYSISATCTLDGCTSPASQVLNVSIGSCILALDQPTVTDLSCFNSSDGSIVLTATGGTGTLNFTLNPGNVQNTTGNFTGLSAGTYTVGVTDATNCTATSGSISITQPTAVPAPSLSANPGNTTTNQPIVVTASGCSGTVAWTPTGGTGTSNGNQYTFSQPGSYMLSATCTVDGCTSPESQPLSLTIESCPTIALTTSGNKSIVLGSGSNCTELSANASGGTGPYIYNWTSNATPPASLTGPVINVCPEATTTYTVTVTDANGCTSNPQEVTVTVNDVRCGNKNQNVTICYYGVTQCVSDKIADRYLKLGATLGACGSGTNTRIGVPETTDAPLQLSLKALPNPVHDATTLEVLSPNAGIATFELIDVTGLKRRTYHENLVEGTNKIELNLGHLSSGIYLIKVVDAKNRPAAVRIIKN</sequence>
<dbReference type="InterPro" id="IPR011050">
    <property type="entry name" value="Pectin_lyase_fold/virulence"/>
</dbReference>
<dbReference type="SMART" id="SM00710">
    <property type="entry name" value="PbH1"/>
    <property type="match status" value="10"/>
</dbReference>
<feature type="signal peptide" evidence="2">
    <location>
        <begin position="1"/>
        <end position="23"/>
    </location>
</feature>
<feature type="domain" description="Secretion system C-terminal sorting" evidence="3">
    <location>
        <begin position="1710"/>
        <end position="1776"/>
    </location>
</feature>
<dbReference type="PANTHER" id="PTHR28206">
    <property type="entry name" value="NUCLEOPORIN POM152"/>
    <property type="match status" value="1"/>
</dbReference>
<dbReference type="InterPro" id="IPR012334">
    <property type="entry name" value="Pectin_lyas_fold"/>
</dbReference>
<dbReference type="InterPro" id="IPR006626">
    <property type="entry name" value="PbH1"/>
</dbReference>
<name>A0A8J3D0J8_9BACT</name>
<comment type="caution">
    <text evidence="4">The sequence shown here is derived from an EMBL/GenBank/DDBJ whole genome shotgun (WGS) entry which is preliminary data.</text>
</comment>
<dbReference type="InterPro" id="IPR025667">
    <property type="entry name" value="SprB_repeat"/>
</dbReference>
<proteinExistence type="predicted"/>
<dbReference type="GO" id="GO:0006606">
    <property type="term" value="P:protein import into nucleus"/>
    <property type="evidence" value="ECO:0007669"/>
    <property type="project" value="TreeGrafter"/>
</dbReference>
<evidence type="ECO:0000313" key="5">
    <source>
        <dbReference type="Proteomes" id="UP000598271"/>
    </source>
</evidence>
<feature type="region of interest" description="Disordered" evidence="1">
    <location>
        <begin position="95"/>
        <end position="122"/>
    </location>
</feature>
<keyword evidence="2" id="KW-0732">Signal</keyword>
<dbReference type="EMBL" id="BMXF01000001">
    <property type="protein sequence ID" value="GHB58263.1"/>
    <property type="molecule type" value="Genomic_DNA"/>
</dbReference>
<dbReference type="Gene3D" id="2.160.20.10">
    <property type="entry name" value="Single-stranded right-handed beta-helix, Pectin lyase-like"/>
    <property type="match status" value="2"/>
</dbReference>
<gene>
    <name evidence="4" type="ORF">GCM10007390_09690</name>
</gene>
<dbReference type="InterPro" id="IPR037701">
    <property type="entry name" value="Pom152"/>
</dbReference>
<evidence type="ECO:0000256" key="2">
    <source>
        <dbReference type="SAM" id="SignalP"/>
    </source>
</evidence>
<dbReference type="Proteomes" id="UP000598271">
    <property type="component" value="Unassembled WGS sequence"/>
</dbReference>
<dbReference type="Pfam" id="PF18962">
    <property type="entry name" value="Por_Secre_tail"/>
    <property type="match status" value="1"/>
</dbReference>
<accession>A0A8J3D0J8</accession>
<dbReference type="RefSeq" id="WP_189563206.1">
    <property type="nucleotide sequence ID" value="NZ_BMXF01000001.1"/>
</dbReference>
<dbReference type="GO" id="GO:0006999">
    <property type="term" value="P:nuclear pore organization"/>
    <property type="evidence" value="ECO:0007669"/>
    <property type="project" value="TreeGrafter"/>
</dbReference>
<dbReference type="SUPFAM" id="SSF51126">
    <property type="entry name" value="Pectin lyase-like"/>
    <property type="match status" value="2"/>
</dbReference>
<dbReference type="InterPro" id="IPR026444">
    <property type="entry name" value="Secre_tail"/>
</dbReference>
<dbReference type="InterPro" id="IPR059226">
    <property type="entry name" value="Choice_anch_Q_dom"/>
</dbReference>
<feature type="chain" id="PRO_5035162162" description="Secretion system C-terminal sorting domain-containing protein" evidence="2">
    <location>
        <begin position="24"/>
        <end position="1786"/>
    </location>
</feature>
<keyword evidence="5" id="KW-1185">Reference proteome</keyword>
<evidence type="ECO:0000313" key="4">
    <source>
        <dbReference type="EMBL" id="GHB58263.1"/>
    </source>
</evidence>
<dbReference type="NCBIfam" id="NF041518">
    <property type="entry name" value="choice_anch_Q"/>
    <property type="match status" value="2"/>
</dbReference>
<dbReference type="Pfam" id="PF13573">
    <property type="entry name" value="SprB"/>
    <property type="match status" value="1"/>
</dbReference>
<organism evidence="4 5">
    <name type="scientific">Persicitalea jodogahamensis</name>
    <dbReference type="NCBI Taxonomy" id="402147"/>
    <lineage>
        <taxon>Bacteria</taxon>
        <taxon>Pseudomonadati</taxon>
        <taxon>Bacteroidota</taxon>
        <taxon>Cytophagia</taxon>
        <taxon>Cytophagales</taxon>
        <taxon>Spirosomataceae</taxon>
        <taxon>Persicitalea</taxon>
    </lineage>
</organism>
<reference evidence="4 5" key="1">
    <citation type="journal article" date="2014" name="Int. J. Syst. Evol. Microbiol.">
        <title>Complete genome sequence of Corynebacterium casei LMG S-19264T (=DSM 44701T), isolated from a smear-ripened cheese.</title>
        <authorList>
            <consortium name="US DOE Joint Genome Institute (JGI-PGF)"/>
            <person name="Walter F."/>
            <person name="Albersmeier A."/>
            <person name="Kalinowski J."/>
            <person name="Ruckert C."/>
        </authorList>
    </citation>
    <scope>NUCLEOTIDE SEQUENCE [LARGE SCALE GENOMIC DNA]</scope>
    <source>
        <strain evidence="4 5">KCTC 12866</strain>
    </source>
</reference>
<protein>
    <recommendedName>
        <fullName evidence="3">Secretion system C-terminal sorting domain-containing protein</fullName>
    </recommendedName>
</protein>
<dbReference type="PANTHER" id="PTHR28206:SF1">
    <property type="entry name" value="NUCLEOPORIN POM152"/>
    <property type="match status" value="1"/>
</dbReference>